<comment type="caution">
    <text evidence="1">The sequence shown here is derived from an EMBL/GenBank/DDBJ whole genome shotgun (WGS) entry which is preliminary data.</text>
</comment>
<dbReference type="Proteomes" id="UP001163603">
    <property type="component" value="Chromosome 7"/>
</dbReference>
<proteinExistence type="predicted"/>
<dbReference type="EMBL" id="CM047742">
    <property type="protein sequence ID" value="KAJ0033892.1"/>
    <property type="molecule type" value="Genomic_DNA"/>
</dbReference>
<accession>A0ACC0YCM2</accession>
<organism evidence="1 2">
    <name type="scientific">Pistacia integerrima</name>
    <dbReference type="NCBI Taxonomy" id="434235"/>
    <lineage>
        <taxon>Eukaryota</taxon>
        <taxon>Viridiplantae</taxon>
        <taxon>Streptophyta</taxon>
        <taxon>Embryophyta</taxon>
        <taxon>Tracheophyta</taxon>
        <taxon>Spermatophyta</taxon>
        <taxon>Magnoliopsida</taxon>
        <taxon>eudicotyledons</taxon>
        <taxon>Gunneridae</taxon>
        <taxon>Pentapetalae</taxon>
        <taxon>rosids</taxon>
        <taxon>malvids</taxon>
        <taxon>Sapindales</taxon>
        <taxon>Anacardiaceae</taxon>
        <taxon>Pistacia</taxon>
    </lineage>
</organism>
<keyword evidence="2" id="KW-1185">Reference proteome</keyword>
<protein>
    <submittedName>
        <fullName evidence="1">Uncharacterized protein</fullName>
    </submittedName>
</protein>
<evidence type="ECO:0000313" key="1">
    <source>
        <dbReference type="EMBL" id="KAJ0033892.1"/>
    </source>
</evidence>
<name>A0ACC0YCM2_9ROSI</name>
<reference evidence="2" key="1">
    <citation type="journal article" date="2023" name="G3 (Bethesda)">
        <title>Genome assembly and association tests identify interacting loci associated with vigor, precocity, and sex in interspecific pistachio rootstocks.</title>
        <authorList>
            <person name="Palmer W."/>
            <person name="Jacygrad E."/>
            <person name="Sagayaradj S."/>
            <person name="Cavanaugh K."/>
            <person name="Han R."/>
            <person name="Bertier L."/>
            <person name="Beede B."/>
            <person name="Kafkas S."/>
            <person name="Golino D."/>
            <person name="Preece J."/>
            <person name="Michelmore R."/>
        </authorList>
    </citation>
    <scope>NUCLEOTIDE SEQUENCE [LARGE SCALE GENOMIC DNA]</scope>
</reference>
<sequence length="152" mass="16858">MVAETTLKALANLVKLLPTGTVFLFMFLNTLISNNGTCNTTEKILMIILIAVCGFLCVFSSFTDSYKEGSVTQYGIVTISGRLWPHAKVSDDYKLKVGDFAHALLSLIVLGVLVLFDPNSLNCLYPCFGHEFFLEVAACCCWSYFYNIRLVS</sequence>
<evidence type="ECO:0000313" key="2">
    <source>
        <dbReference type="Proteomes" id="UP001163603"/>
    </source>
</evidence>
<gene>
    <name evidence="1" type="ORF">Pint_24982</name>
</gene>